<dbReference type="AlphaFoldDB" id="A0AAN5C302"/>
<evidence type="ECO:0000313" key="2">
    <source>
        <dbReference type="EMBL" id="GMG35770.1"/>
    </source>
</evidence>
<name>A0AAN5C302_ASPOZ</name>
<comment type="caution">
    <text evidence="2">The sequence shown here is derived from an EMBL/GenBank/DDBJ whole genome shotgun (WGS) entry which is preliminary data.</text>
</comment>
<evidence type="ECO:0000313" key="3">
    <source>
        <dbReference type="Proteomes" id="UP001165205"/>
    </source>
</evidence>
<feature type="compositionally biased region" description="Polar residues" evidence="1">
    <location>
        <begin position="7"/>
        <end position="19"/>
    </location>
</feature>
<dbReference type="Proteomes" id="UP001165205">
    <property type="component" value="Unassembled WGS sequence"/>
</dbReference>
<organism evidence="2 3">
    <name type="scientific">Aspergillus oryzae</name>
    <name type="common">Yellow koji mold</name>
    <dbReference type="NCBI Taxonomy" id="5062"/>
    <lineage>
        <taxon>Eukaryota</taxon>
        <taxon>Fungi</taxon>
        <taxon>Dikarya</taxon>
        <taxon>Ascomycota</taxon>
        <taxon>Pezizomycotina</taxon>
        <taxon>Eurotiomycetes</taxon>
        <taxon>Eurotiomycetidae</taxon>
        <taxon>Eurotiales</taxon>
        <taxon>Aspergillaceae</taxon>
        <taxon>Aspergillus</taxon>
        <taxon>Aspergillus subgen. Circumdati</taxon>
    </lineage>
</organism>
<sequence length="91" mass="10417">MPRCLESYSNRPSTGVSSHTEYKDVSKDEVNILPKFQLGLEDQMEERFSSMSRAKRASLRMTMLSPNILNELIGPVQCYNHPGGEDILFYM</sequence>
<reference evidence="2" key="1">
    <citation type="submission" date="2023-04" db="EMBL/GenBank/DDBJ databases">
        <title>Aspergillus oryzae NBRC 4228.</title>
        <authorList>
            <person name="Ichikawa N."/>
            <person name="Sato H."/>
            <person name="Tonouchi N."/>
        </authorList>
    </citation>
    <scope>NUCLEOTIDE SEQUENCE</scope>
    <source>
        <strain evidence="2">NBRC 4228</strain>
    </source>
</reference>
<evidence type="ECO:0000256" key="1">
    <source>
        <dbReference type="SAM" id="MobiDB-lite"/>
    </source>
</evidence>
<dbReference type="EMBL" id="BSYA01000179">
    <property type="protein sequence ID" value="GMG35770.1"/>
    <property type="molecule type" value="Genomic_DNA"/>
</dbReference>
<protein>
    <submittedName>
        <fullName evidence="2">Unnamed protein product</fullName>
    </submittedName>
</protein>
<gene>
    <name evidence="2" type="ORF">Aory04_001093500</name>
</gene>
<proteinExistence type="predicted"/>
<accession>A0AAN5C302</accession>
<feature type="region of interest" description="Disordered" evidence="1">
    <location>
        <begin position="1"/>
        <end position="22"/>
    </location>
</feature>